<organism evidence="1 2">
    <name type="scientific">Glossina pallidipes</name>
    <name type="common">Tsetse fly</name>
    <dbReference type="NCBI Taxonomy" id="7398"/>
    <lineage>
        <taxon>Eukaryota</taxon>
        <taxon>Metazoa</taxon>
        <taxon>Ecdysozoa</taxon>
        <taxon>Arthropoda</taxon>
        <taxon>Hexapoda</taxon>
        <taxon>Insecta</taxon>
        <taxon>Pterygota</taxon>
        <taxon>Neoptera</taxon>
        <taxon>Endopterygota</taxon>
        <taxon>Diptera</taxon>
        <taxon>Brachycera</taxon>
        <taxon>Muscomorpha</taxon>
        <taxon>Hippoboscoidea</taxon>
        <taxon>Glossinidae</taxon>
        <taxon>Glossina</taxon>
    </lineage>
</organism>
<dbReference type="EnsemblMetazoa" id="GPAI034613-RA">
    <property type="protein sequence ID" value="GPAI034613-PA"/>
    <property type="gene ID" value="GPAI034613"/>
</dbReference>
<reference evidence="2" key="1">
    <citation type="submission" date="2014-03" db="EMBL/GenBank/DDBJ databases">
        <authorList>
            <person name="Aksoy S."/>
            <person name="Warren W."/>
            <person name="Wilson R.K."/>
        </authorList>
    </citation>
    <scope>NUCLEOTIDE SEQUENCE [LARGE SCALE GENOMIC DNA]</scope>
    <source>
        <strain evidence="2">IAEA</strain>
    </source>
</reference>
<keyword evidence="2" id="KW-1185">Reference proteome</keyword>
<reference evidence="1" key="2">
    <citation type="submission" date="2020-05" db="UniProtKB">
        <authorList>
            <consortium name="EnsemblMetazoa"/>
        </authorList>
    </citation>
    <scope>IDENTIFICATION</scope>
    <source>
        <strain evidence="1">IAEA</strain>
    </source>
</reference>
<name>A0A1B0A516_GLOPL</name>
<sequence>MNCLPSSFEKVLRLADIFLNSTQCDVGSTDFLPGVKLVLRGSRSRSRRLRSFSRSFLSVSRNLEPSVSLLRSRRFSASLYPDQILDNPLWSIQPLLTYRVSNQNRRLNILDLRQANVRHARHVSFRWLHCERK</sequence>
<evidence type="ECO:0000313" key="2">
    <source>
        <dbReference type="Proteomes" id="UP000092445"/>
    </source>
</evidence>
<dbReference type="Proteomes" id="UP000092445">
    <property type="component" value="Unassembled WGS sequence"/>
</dbReference>
<dbReference type="AlphaFoldDB" id="A0A1B0A516"/>
<evidence type="ECO:0000313" key="1">
    <source>
        <dbReference type="EnsemblMetazoa" id="GPAI034613-PA"/>
    </source>
</evidence>
<protein>
    <submittedName>
        <fullName evidence="1">Uncharacterized protein</fullName>
    </submittedName>
</protein>
<proteinExistence type="predicted"/>
<dbReference type="VEuPathDB" id="VectorBase:GPAI034613"/>
<accession>A0A1B0A516</accession>